<evidence type="ECO:0000313" key="3">
    <source>
        <dbReference type="WBParaSite" id="ACAC_0000744701-mRNA-1"/>
    </source>
</evidence>
<sequence length="113" mass="12949">MNTRINYGLLEFPNLRFCGVWRVLVGIVRRRCPSPGTAAGHRHRTPPPDTGNRRVVVRPVRPQSPPSSDSDGVSQCCFVRRPHHLLAFICSLHVTNQYMEWEPARARTVTDRY</sequence>
<dbReference type="Proteomes" id="UP000035642">
    <property type="component" value="Unassembled WGS sequence"/>
</dbReference>
<keyword evidence="2" id="KW-1185">Reference proteome</keyword>
<feature type="compositionally biased region" description="Low complexity" evidence="1">
    <location>
        <begin position="53"/>
        <end position="71"/>
    </location>
</feature>
<dbReference type="WBParaSite" id="ACAC_0000744701-mRNA-1">
    <property type="protein sequence ID" value="ACAC_0000744701-mRNA-1"/>
    <property type="gene ID" value="ACAC_0000744701"/>
</dbReference>
<evidence type="ECO:0000256" key="1">
    <source>
        <dbReference type="SAM" id="MobiDB-lite"/>
    </source>
</evidence>
<feature type="region of interest" description="Disordered" evidence="1">
    <location>
        <begin position="32"/>
        <end position="73"/>
    </location>
</feature>
<name>A0A0K0DAT9_ANGCA</name>
<dbReference type="AlphaFoldDB" id="A0A0K0DAT9"/>
<evidence type="ECO:0000313" key="2">
    <source>
        <dbReference type="Proteomes" id="UP000035642"/>
    </source>
</evidence>
<accession>A0A0K0DAT9</accession>
<reference evidence="2" key="1">
    <citation type="submission" date="2012-09" db="EMBL/GenBank/DDBJ databases">
        <authorList>
            <person name="Martin A.A."/>
        </authorList>
    </citation>
    <scope>NUCLEOTIDE SEQUENCE</scope>
</reference>
<proteinExistence type="predicted"/>
<protein>
    <submittedName>
        <fullName evidence="3">Uncharacterized protein</fullName>
    </submittedName>
</protein>
<reference evidence="3" key="2">
    <citation type="submission" date="2017-02" db="UniProtKB">
        <authorList>
            <consortium name="WormBaseParasite"/>
        </authorList>
    </citation>
    <scope>IDENTIFICATION</scope>
</reference>
<organism evidence="2 3">
    <name type="scientific">Angiostrongylus cantonensis</name>
    <name type="common">Rat lungworm</name>
    <dbReference type="NCBI Taxonomy" id="6313"/>
    <lineage>
        <taxon>Eukaryota</taxon>
        <taxon>Metazoa</taxon>
        <taxon>Ecdysozoa</taxon>
        <taxon>Nematoda</taxon>
        <taxon>Chromadorea</taxon>
        <taxon>Rhabditida</taxon>
        <taxon>Rhabditina</taxon>
        <taxon>Rhabditomorpha</taxon>
        <taxon>Strongyloidea</taxon>
        <taxon>Metastrongylidae</taxon>
        <taxon>Angiostrongylus</taxon>
    </lineage>
</organism>